<evidence type="ECO:0000313" key="2">
    <source>
        <dbReference type="Proteomes" id="UP000886998"/>
    </source>
</evidence>
<proteinExistence type="predicted"/>
<dbReference type="Proteomes" id="UP000886998">
    <property type="component" value="Unassembled WGS sequence"/>
</dbReference>
<organism evidence="1 2">
    <name type="scientific">Trichonephila inaurata madagascariensis</name>
    <dbReference type="NCBI Taxonomy" id="2747483"/>
    <lineage>
        <taxon>Eukaryota</taxon>
        <taxon>Metazoa</taxon>
        <taxon>Ecdysozoa</taxon>
        <taxon>Arthropoda</taxon>
        <taxon>Chelicerata</taxon>
        <taxon>Arachnida</taxon>
        <taxon>Araneae</taxon>
        <taxon>Araneomorphae</taxon>
        <taxon>Entelegynae</taxon>
        <taxon>Araneoidea</taxon>
        <taxon>Nephilidae</taxon>
        <taxon>Trichonephila</taxon>
        <taxon>Trichonephila inaurata</taxon>
    </lineage>
</organism>
<accession>A0A8X6XX10</accession>
<comment type="caution">
    <text evidence="1">The sequence shown here is derived from an EMBL/GenBank/DDBJ whole genome shotgun (WGS) entry which is preliminary data.</text>
</comment>
<protein>
    <submittedName>
        <fullName evidence="1">Uncharacterized protein</fullName>
    </submittedName>
</protein>
<reference evidence="1" key="1">
    <citation type="submission" date="2020-08" db="EMBL/GenBank/DDBJ databases">
        <title>Multicomponent nature underlies the extraordinary mechanical properties of spider dragline silk.</title>
        <authorList>
            <person name="Kono N."/>
            <person name="Nakamura H."/>
            <person name="Mori M."/>
            <person name="Yoshida Y."/>
            <person name="Ohtoshi R."/>
            <person name="Malay A.D."/>
            <person name="Moran D.A.P."/>
            <person name="Tomita M."/>
            <person name="Numata K."/>
            <person name="Arakawa K."/>
        </authorList>
    </citation>
    <scope>NUCLEOTIDE SEQUENCE</scope>
</reference>
<keyword evidence="2" id="KW-1185">Reference proteome</keyword>
<sequence>MDKVDALVRKDWCATLRMLAVKVDVNVGTIVHDRYFIGDIKRYQHAAGFCLYRTHRKEQLDQSSKRFMLLRITPSQALRRNRHRFSRCAVLLCSRA</sequence>
<dbReference type="AlphaFoldDB" id="A0A8X6XX10"/>
<evidence type="ECO:0000313" key="1">
    <source>
        <dbReference type="EMBL" id="GFY60921.1"/>
    </source>
</evidence>
<name>A0A8X6XX10_9ARAC</name>
<gene>
    <name evidence="1" type="ORF">TNIN_289271</name>
</gene>
<dbReference type="EMBL" id="BMAV01013338">
    <property type="protein sequence ID" value="GFY60921.1"/>
    <property type="molecule type" value="Genomic_DNA"/>
</dbReference>